<protein>
    <submittedName>
        <fullName evidence="2">Uncharacterized protein</fullName>
    </submittedName>
</protein>
<reference evidence="2" key="1">
    <citation type="submission" date="2015-07" db="EMBL/GenBank/DDBJ databases">
        <title>MeaNS - Measles Nucleotide Surveillance Program.</title>
        <authorList>
            <person name="Tran T."/>
            <person name="Druce J."/>
        </authorList>
    </citation>
    <scope>NUCLEOTIDE SEQUENCE</scope>
    <source>
        <strain evidence="2">UCB-OBI-ISO-001</strain>
        <tissue evidence="2">Gonad</tissue>
    </source>
</reference>
<dbReference type="AlphaFoldDB" id="A0A0L8GG14"/>
<dbReference type="EMBL" id="KQ421935">
    <property type="protein sequence ID" value="KOF75946.1"/>
    <property type="molecule type" value="Genomic_DNA"/>
</dbReference>
<gene>
    <name evidence="2" type="ORF">OCBIM_22033982mg</name>
</gene>
<keyword evidence="1" id="KW-0472">Membrane</keyword>
<accession>A0A0L8GG14</accession>
<evidence type="ECO:0000313" key="2">
    <source>
        <dbReference type="EMBL" id="KOF75946.1"/>
    </source>
</evidence>
<sequence length="70" mass="8563">MNSEWRKSSPYLTYSPRDNSVNYLFYLYVLFPAASNDSSKIYKKKKKKNIYLLRRQDLKNRILWHQTSRV</sequence>
<feature type="transmembrane region" description="Helical" evidence="1">
    <location>
        <begin position="20"/>
        <end position="38"/>
    </location>
</feature>
<keyword evidence="1" id="KW-0812">Transmembrane</keyword>
<proteinExistence type="predicted"/>
<name>A0A0L8GG14_OCTBM</name>
<organism evidence="2">
    <name type="scientific">Octopus bimaculoides</name>
    <name type="common">California two-spotted octopus</name>
    <dbReference type="NCBI Taxonomy" id="37653"/>
    <lineage>
        <taxon>Eukaryota</taxon>
        <taxon>Metazoa</taxon>
        <taxon>Spiralia</taxon>
        <taxon>Lophotrochozoa</taxon>
        <taxon>Mollusca</taxon>
        <taxon>Cephalopoda</taxon>
        <taxon>Coleoidea</taxon>
        <taxon>Octopodiformes</taxon>
        <taxon>Octopoda</taxon>
        <taxon>Incirrata</taxon>
        <taxon>Octopodidae</taxon>
        <taxon>Octopus</taxon>
    </lineage>
</organism>
<evidence type="ECO:0000256" key="1">
    <source>
        <dbReference type="SAM" id="Phobius"/>
    </source>
</evidence>
<keyword evidence="1" id="KW-1133">Transmembrane helix</keyword>